<evidence type="ECO:0000313" key="3">
    <source>
        <dbReference type="Proteomes" id="UP000288805"/>
    </source>
</evidence>
<feature type="signal peptide" evidence="1">
    <location>
        <begin position="1"/>
        <end position="27"/>
    </location>
</feature>
<dbReference type="Proteomes" id="UP000288805">
    <property type="component" value="Unassembled WGS sequence"/>
</dbReference>
<accession>A0A438KQZ8</accession>
<dbReference type="EMBL" id="QGNW01000001">
    <property type="protein sequence ID" value="RVX23630.1"/>
    <property type="molecule type" value="Genomic_DNA"/>
</dbReference>
<sequence>MEITDGRSLISTQFLLLSSLSLQLGIALIQGSGPCKELKFEWLDLLVELQQKPGLPDSNRVHCPTSGLGLAEMMMHGI</sequence>
<evidence type="ECO:0000313" key="2">
    <source>
        <dbReference type="EMBL" id="RVX23630.1"/>
    </source>
</evidence>
<feature type="chain" id="PRO_5019317058" evidence="1">
    <location>
        <begin position="28"/>
        <end position="78"/>
    </location>
</feature>
<dbReference type="AlphaFoldDB" id="A0A438KQZ8"/>
<comment type="caution">
    <text evidence="2">The sequence shown here is derived from an EMBL/GenBank/DDBJ whole genome shotgun (WGS) entry which is preliminary data.</text>
</comment>
<name>A0A438KQZ8_VITVI</name>
<evidence type="ECO:0000256" key="1">
    <source>
        <dbReference type="SAM" id="SignalP"/>
    </source>
</evidence>
<proteinExistence type="predicted"/>
<keyword evidence="1" id="KW-0732">Signal</keyword>
<gene>
    <name evidence="2" type="ORF">CK203_000579</name>
</gene>
<protein>
    <submittedName>
        <fullName evidence="2">Uncharacterized protein</fullName>
    </submittedName>
</protein>
<reference evidence="2 3" key="1">
    <citation type="journal article" date="2018" name="PLoS Genet.">
        <title>Population sequencing reveals clonal diversity and ancestral inbreeding in the grapevine cultivar Chardonnay.</title>
        <authorList>
            <person name="Roach M.J."/>
            <person name="Johnson D.L."/>
            <person name="Bohlmann J."/>
            <person name="van Vuuren H.J."/>
            <person name="Jones S.J."/>
            <person name="Pretorius I.S."/>
            <person name="Schmidt S.A."/>
            <person name="Borneman A.R."/>
        </authorList>
    </citation>
    <scope>NUCLEOTIDE SEQUENCE [LARGE SCALE GENOMIC DNA]</scope>
    <source>
        <strain evidence="3">cv. Chardonnay</strain>
        <tissue evidence="2">Leaf</tissue>
    </source>
</reference>
<organism evidence="2 3">
    <name type="scientific">Vitis vinifera</name>
    <name type="common">Grape</name>
    <dbReference type="NCBI Taxonomy" id="29760"/>
    <lineage>
        <taxon>Eukaryota</taxon>
        <taxon>Viridiplantae</taxon>
        <taxon>Streptophyta</taxon>
        <taxon>Embryophyta</taxon>
        <taxon>Tracheophyta</taxon>
        <taxon>Spermatophyta</taxon>
        <taxon>Magnoliopsida</taxon>
        <taxon>eudicotyledons</taxon>
        <taxon>Gunneridae</taxon>
        <taxon>Pentapetalae</taxon>
        <taxon>rosids</taxon>
        <taxon>Vitales</taxon>
        <taxon>Vitaceae</taxon>
        <taxon>Viteae</taxon>
        <taxon>Vitis</taxon>
    </lineage>
</organism>